<sequence length="178" mass="18940">MIRLSGTPVLTTLRLVLRAPEARDLPGFTAYMASPRSGFTGGPVDEAEAFRSFARIIGHWVLNGFGLFAVTSGDSGETIGLAGHLNPPGWPGPELAWNLWSPEHEGMGYATEAGFAIRDHAFGALGWTDAISLIARDNPRSQAVARRLGAMPGPETVVFGKPVTLWRHAAPPAAKESP</sequence>
<evidence type="ECO:0000313" key="2">
    <source>
        <dbReference type="EMBL" id="VDC33307.1"/>
    </source>
</evidence>
<protein>
    <recommendedName>
        <fullName evidence="1">N-acetyltransferase domain-containing protein</fullName>
    </recommendedName>
</protein>
<evidence type="ECO:0000259" key="1">
    <source>
        <dbReference type="Pfam" id="PF13302"/>
    </source>
</evidence>
<keyword evidence="3" id="KW-1185">Reference proteome</keyword>
<dbReference type="AlphaFoldDB" id="A0A3P5XEX6"/>
<dbReference type="EMBL" id="UXAW01000113">
    <property type="protein sequence ID" value="VDC33307.1"/>
    <property type="molecule type" value="Genomic_DNA"/>
</dbReference>
<dbReference type="OrthoDB" id="6293260at2"/>
<proteinExistence type="predicted"/>
<dbReference type="PANTHER" id="PTHR43792:SF1">
    <property type="entry name" value="N-ACETYLTRANSFERASE DOMAIN-CONTAINING PROTEIN"/>
    <property type="match status" value="1"/>
</dbReference>
<dbReference type="SUPFAM" id="SSF55729">
    <property type="entry name" value="Acyl-CoA N-acyltransferases (Nat)"/>
    <property type="match status" value="1"/>
</dbReference>
<evidence type="ECO:0000313" key="3">
    <source>
        <dbReference type="Proteomes" id="UP000277498"/>
    </source>
</evidence>
<gene>
    <name evidence="2" type="ORF">XINFAN_03754</name>
</gene>
<dbReference type="Gene3D" id="3.40.630.30">
    <property type="match status" value="1"/>
</dbReference>
<accession>A0A3P5XEX6</accession>
<dbReference type="InterPro" id="IPR051531">
    <property type="entry name" value="N-acetyltransferase"/>
</dbReference>
<feature type="domain" description="N-acetyltransferase" evidence="1">
    <location>
        <begin position="14"/>
        <end position="150"/>
    </location>
</feature>
<reference evidence="2 3" key="1">
    <citation type="submission" date="2018-11" db="EMBL/GenBank/DDBJ databases">
        <authorList>
            <person name="Criscuolo A."/>
        </authorList>
    </citation>
    <scope>NUCLEOTIDE SEQUENCE [LARGE SCALE GENOMIC DNA]</scope>
    <source>
        <strain evidence="2">ACIP111625</strain>
    </source>
</reference>
<dbReference type="Pfam" id="PF13302">
    <property type="entry name" value="Acetyltransf_3"/>
    <property type="match status" value="1"/>
</dbReference>
<organism evidence="2 3">
    <name type="scientific">Pseudogemmobacter humi</name>
    <dbReference type="NCBI Taxonomy" id="2483812"/>
    <lineage>
        <taxon>Bacteria</taxon>
        <taxon>Pseudomonadati</taxon>
        <taxon>Pseudomonadota</taxon>
        <taxon>Alphaproteobacteria</taxon>
        <taxon>Rhodobacterales</taxon>
        <taxon>Paracoccaceae</taxon>
        <taxon>Pseudogemmobacter</taxon>
    </lineage>
</organism>
<dbReference type="Proteomes" id="UP000277498">
    <property type="component" value="Unassembled WGS sequence"/>
</dbReference>
<dbReference type="InterPro" id="IPR000182">
    <property type="entry name" value="GNAT_dom"/>
</dbReference>
<name>A0A3P5XEX6_9RHOB</name>
<dbReference type="InterPro" id="IPR016181">
    <property type="entry name" value="Acyl_CoA_acyltransferase"/>
</dbReference>
<dbReference type="GO" id="GO:0016747">
    <property type="term" value="F:acyltransferase activity, transferring groups other than amino-acyl groups"/>
    <property type="evidence" value="ECO:0007669"/>
    <property type="project" value="InterPro"/>
</dbReference>
<dbReference type="PANTHER" id="PTHR43792">
    <property type="entry name" value="GNAT FAMILY, PUTATIVE (AFU_ORTHOLOGUE AFUA_3G00765)-RELATED-RELATED"/>
    <property type="match status" value="1"/>
</dbReference>
<dbReference type="RefSeq" id="WP_124088438.1">
    <property type="nucleotide sequence ID" value="NZ_UXAW01000113.1"/>
</dbReference>